<dbReference type="AlphaFoldDB" id="A0A7C4U0W0"/>
<dbReference type="NCBIfam" id="NF047752">
    <property type="entry name" value="MntA_antitoxin"/>
    <property type="match status" value="1"/>
</dbReference>
<dbReference type="EMBL" id="DTHV01000087">
    <property type="protein sequence ID" value="HGW60327.1"/>
    <property type="molecule type" value="Genomic_DNA"/>
</dbReference>
<reference evidence="2" key="1">
    <citation type="journal article" date="2020" name="mSystems">
        <title>Genome- and Community-Level Interaction Insights into Carbon Utilization and Element Cycling Functions of Hydrothermarchaeota in Hydrothermal Sediment.</title>
        <authorList>
            <person name="Zhou Z."/>
            <person name="Liu Y."/>
            <person name="Xu W."/>
            <person name="Pan J."/>
            <person name="Luo Z.H."/>
            <person name="Li M."/>
        </authorList>
    </citation>
    <scope>NUCLEOTIDE SEQUENCE [LARGE SCALE GENOMIC DNA]</scope>
    <source>
        <strain evidence="2">SpSt-794</strain>
    </source>
</reference>
<sequence>MNKEESGLNALIEKIKEFSEVLAIIIFGSYARDTAKEISDIDIAVIVRNPDKHIEGEIGSMYSPRFDVVLFHRLPLHIQFEVLKHGKEVFCRDERNLLEIKREVLSEYIEMSDMYKRIKRRVMACE</sequence>
<dbReference type="PANTHER" id="PTHR43852:SF3">
    <property type="entry name" value="NUCLEOTIDYLTRANSFERASE"/>
    <property type="match status" value="1"/>
</dbReference>
<dbReference type="Pfam" id="PF18765">
    <property type="entry name" value="Polbeta"/>
    <property type="match status" value="1"/>
</dbReference>
<evidence type="ECO:0000259" key="1">
    <source>
        <dbReference type="Pfam" id="PF18765"/>
    </source>
</evidence>
<evidence type="ECO:0000313" key="2">
    <source>
        <dbReference type="EMBL" id="HGW60327.1"/>
    </source>
</evidence>
<dbReference type="InterPro" id="IPR043519">
    <property type="entry name" value="NT_sf"/>
</dbReference>
<name>A0A7C4U0W0_9BACT</name>
<dbReference type="GO" id="GO:0016740">
    <property type="term" value="F:transferase activity"/>
    <property type="evidence" value="ECO:0007669"/>
    <property type="project" value="UniProtKB-KW"/>
</dbReference>
<accession>A0A7C4U0W0</accession>
<feature type="domain" description="Polymerase beta nucleotidyltransferase" evidence="1">
    <location>
        <begin position="10"/>
        <end position="94"/>
    </location>
</feature>
<proteinExistence type="predicted"/>
<protein>
    <submittedName>
        <fullName evidence="2">Nucleotidyltransferase domain-containing protein</fullName>
    </submittedName>
</protein>
<dbReference type="InterPro" id="IPR052930">
    <property type="entry name" value="TA_antitoxin_MntA"/>
</dbReference>
<dbReference type="CDD" id="cd05403">
    <property type="entry name" value="NT_KNTase_like"/>
    <property type="match status" value="1"/>
</dbReference>
<keyword evidence="2" id="KW-0808">Transferase</keyword>
<comment type="caution">
    <text evidence="2">The sequence shown here is derived from an EMBL/GenBank/DDBJ whole genome shotgun (WGS) entry which is preliminary data.</text>
</comment>
<dbReference type="InterPro" id="IPR041633">
    <property type="entry name" value="Polbeta"/>
</dbReference>
<organism evidence="2">
    <name type="scientific">Caldisericum exile</name>
    <dbReference type="NCBI Taxonomy" id="693075"/>
    <lineage>
        <taxon>Bacteria</taxon>
        <taxon>Pseudomonadati</taxon>
        <taxon>Caldisericota/Cryosericota group</taxon>
        <taxon>Caldisericota</taxon>
        <taxon>Caldisericia</taxon>
        <taxon>Caldisericales</taxon>
        <taxon>Caldisericaceae</taxon>
        <taxon>Caldisericum</taxon>
    </lineage>
</organism>
<dbReference type="SUPFAM" id="SSF81301">
    <property type="entry name" value="Nucleotidyltransferase"/>
    <property type="match status" value="1"/>
</dbReference>
<dbReference type="Gene3D" id="3.30.460.10">
    <property type="entry name" value="Beta Polymerase, domain 2"/>
    <property type="match status" value="1"/>
</dbReference>
<gene>
    <name evidence="2" type="ORF">ENV82_02715</name>
</gene>
<dbReference type="PANTHER" id="PTHR43852">
    <property type="entry name" value="NUCLEOTIDYLTRANSFERASE"/>
    <property type="match status" value="1"/>
</dbReference>